<evidence type="ECO:0000313" key="2">
    <source>
        <dbReference type="EMBL" id="QHT96231.1"/>
    </source>
</evidence>
<accession>A0A6C0ISN0</accession>
<dbReference type="EMBL" id="MN740254">
    <property type="protein sequence ID" value="QHT96231.1"/>
    <property type="molecule type" value="Genomic_DNA"/>
</dbReference>
<dbReference type="AlphaFoldDB" id="A0A6C0ISN0"/>
<feature type="transmembrane region" description="Helical" evidence="1">
    <location>
        <begin position="17"/>
        <end position="36"/>
    </location>
</feature>
<proteinExistence type="predicted"/>
<organism evidence="2">
    <name type="scientific">viral metagenome</name>
    <dbReference type="NCBI Taxonomy" id="1070528"/>
    <lineage>
        <taxon>unclassified sequences</taxon>
        <taxon>metagenomes</taxon>
        <taxon>organismal metagenomes</taxon>
    </lineage>
</organism>
<evidence type="ECO:0000256" key="1">
    <source>
        <dbReference type="SAM" id="Phobius"/>
    </source>
</evidence>
<keyword evidence="1" id="KW-0472">Membrane</keyword>
<sequence length="65" mass="7515">MENKLNLVDTVDSTQNNIFSCIIISLIVCSLFYLLLRNRTVEIEKFSNEKVMYSTIADKRDPNSI</sequence>
<keyword evidence="1" id="KW-1133">Transmembrane helix</keyword>
<keyword evidence="1" id="KW-0812">Transmembrane</keyword>
<protein>
    <submittedName>
        <fullName evidence="2">Uncharacterized protein</fullName>
    </submittedName>
</protein>
<name>A0A6C0ISN0_9ZZZZ</name>
<reference evidence="2" key="1">
    <citation type="journal article" date="2020" name="Nature">
        <title>Giant virus diversity and host interactions through global metagenomics.</title>
        <authorList>
            <person name="Schulz F."/>
            <person name="Roux S."/>
            <person name="Paez-Espino D."/>
            <person name="Jungbluth S."/>
            <person name="Walsh D.A."/>
            <person name="Denef V.J."/>
            <person name="McMahon K.D."/>
            <person name="Konstantinidis K.T."/>
            <person name="Eloe-Fadrosh E.A."/>
            <person name="Kyrpides N.C."/>
            <person name="Woyke T."/>
        </authorList>
    </citation>
    <scope>NUCLEOTIDE SEQUENCE</scope>
    <source>
        <strain evidence="2">GVMAG-M-3300024302-11</strain>
    </source>
</reference>